<accession>A0A2A9HHW1</accession>
<sequence length="279" mass="29523">MTRYEVVPGFSLNVEAWGDGPPVVLLHGFTGSARAWGRFGELLGARYCCVAVDIVGHGLSDAPADLEHYRMEQAARDLVAAVRAATGRERCAWLGYSMGGRTAIAVACLHPQTVAALATIGASPGLSTEPERAERRRADEALADRIEREGVEAFVDYWESLPLWASQAHLPAEVLRAQRQVRLANRPAGLAGSLRGMGTGAQPPFHDALRSLAAPFLALAGELDAKYADIARAMAALAPAGSAGLIPGAGHAAQLEAPDAVFTAVDTFLRQHYLPEALP</sequence>
<evidence type="ECO:0000313" key="5">
    <source>
        <dbReference type="EMBL" id="PFG74722.1"/>
    </source>
</evidence>
<dbReference type="UniPathway" id="UPA00079"/>
<name>A0A2A9HHW1_TEPT2</name>
<dbReference type="InterPro" id="IPR000073">
    <property type="entry name" value="AB_hydrolase_1"/>
</dbReference>
<dbReference type="RefSeq" id="WP_278286863.1">
    <property type="nucleotide sequence ID" value="NZ_PDJQ01000001.1"/>
</dbReference>
<dbReference type="SUPFAM" id="SSF53474">
    <property type="entry name" value="alpha/beta-Hydrolases"/>
    <property type="match status" value="1"/>
</dbReference>
<dbReference type="EC" id="4.2.99.20" evidence="3"/>
<comment type="caution">
    <text evidence="5">The sequence shown here is derived from an EMBL/GenBank/DDBJ whole genome shotgun (WGS) entry which is preliminary data.</text>
</comment>
<evidence type="ECO:0000313" key="6">
    <source>
        <dbReference type="Proteomes" id="UP000223071"/>
    </source>
</evidence>
<organism evidence="5 6">
    <name type="scientific">Tepidiforma thermophila (strain KCTC 52669 / CGMCC 1.13589 / G233)</name>
    <dbReference type="NCBI Taxonomy" id="2761530"/>
    <lineage>
        <taxon>Bacteria</taxon>
        <taxon>Bacillati</taxon>
        <taxon>Chloroflexota</taxon>
        <taxon>Tepidiformia</taxon>
        <taxon>Tepidiformales</taxon>
        <taxon>Tepidiformaceae</taxon>
        <taxon>Tepidiforma</taxon>
    </lineage>
</organism>
<dbReference type="HAMAP" id="MF_01660">
    <property type="entry name" value="MenH"/>
    <property type="match status" value="1"/>
</dbReference>
<evidence type="ECO:0000256" key="1">
    <source>
        <dbReference type="ARBA" id="ARBA00022428"/>
    </source>
</evidence>
<dbReference type="UniPathway" id="UPA01057">
    <property type="reaction ID" value="UER00900"/>
</dbReference>
<dbReference type="GO" id="GO:0009234">
    <property type="term" value="P:menaquinone biosynthetic process"/>
    <property type="evidence" value="ECO:0007669"/>
    <property type="project" value="UniProtKB-UniRule"/>
</dbReference>
<keyword evidence="2 3" id="KW-0456">Lyase</keyword>
<dbReference type="InterPro" id="IPR022485">
    <property type="entry name" value="SHCHC_synthase_MenH"/>
</dbReference>
<dbReference type="NCBIfam" id="TIGR03695">
    <property type="entry name" value="menH_SHCHC"/>
    <property type="match status" value="1"/>
</dbReference>
<comment type="subunit">
    <text evidence="3">Monomer.</text>
</comment>
<feature type="domain" description="AB hydrolase-1" evidence="4">
    <location>
        <begin position="21"/>
        <end position="258"/>
    </location>
</feature>
<dbReference type="InterPro" id="IPR029058">
    <property type="entry name" value="AB_hydrolase_fold"/>
</dbReference>
<comment type="catalytic activity">
    <reaction evidence="3">
        <text>5-enolpyruvoyl-6-hydroxy-2-succinyl-cyclohex-3-ene-1-carboxylate = (1R,6R)-6-hydroxy-2-succinyl-cyclohexa-2,4-diene-1-carboxylate + pyruvate</text>
        <dbReference type="Rhea" id="RHEA:25597"/>
        <dbReference type="ChEBI" id="CHEBI:15361"/>
        <dbReference type="ChEBI" id="CHEBI:58689"/>
        <dbReference type="ChEBI" id="CHEBI:58818"/>
        <dbReference type="EC" id="4.2.99.20"/>
    </reaction>
</comment>
<comment type="function">
    <text evidence="3">Catalyzes a proton abstraction reaction that results in 2,5-elimination of pyruvate from 2-succinyl-5-enolpyruvyl-6-hydroxy-3-cyclohexene-1-carboxylate (SEPHCHC) and the formation of 2-succinyl-6-hydroxy-2,4-cyclohexadiene-1-carboxylate (SHCHC).</text>
</comment>
<keyword evidence="6" id="KW-1185">Reference proteome</keyword>
<gene>
    <name evidence="3" type="primary">menH</name>
    <name evidence="5" type="ORF">A9A59_1963</name>
</gene>
<reference evidence="5 6" key="1">
    <citation type="submission" date="2017-09" db="EMBL/GenBank/DDBJ databases">
        <title>Sequencing the genomes of two abundant thermophiles in Great Basin hot springs: Thermocrinis jamiesonii and novel Chloroflexi Thermoflexus hugenholtzii.</title>
        <authorList>
            <person name="Hedlund B."/>
        </authorList>
    </citation>
    <scope>NUCLEOTIDE SEQUENCE [LARGE SCALE GENOMIC DNA]</scope>
    <source>
        <strain evidence="5 6">G233</strain>
    </source>
</reference>
<dbReference type="GO" id="GO:0070205">
    <property type="term" value="F:2-succinyl-6-hydroxy-2,4-cyclohexadiene-1-carboxylate synthase activity"/>
    <property type="evidence" value="ECO:0007669"/>
    <property type="project" value="UniProtKB-UniRule"/>
</dbReference>
<comment type="pathway">
    <text evidence="3">Quinol/quinone metabolism; 1,4-dihydroxy-2-naphthoate biosynthesis; 1,4-dihydroxy-2-naphthoate from chorismate: step 3/7.</text>
</comment>
<dbReference type="Proteomes" id="UP000223071">
    <property type="component" value="Unassembled WGS sequence"/>
</dbReference>
<dbReference type="Gene3D" id="3.40.50.1820">
    <property type="entry name" value="alpha/beta hydrolase"/>
    <property type="match status" value="1"/>
</dbReference>
<dbReference type="EMBL" id="PDJQ01000001">
    <property type="protein sequence ID" value="PFG74722.1"/>
    <property type="molecule type" value="Genomic_DNA"/>
</dbReference>
<dbReference type="PANTHER" id="PTHR42916:SF1">
    <property type="entry name" value="PROTEIN PHYLLO, CHLOROPLASTIC"/>
    <property type="match status" value="1"/>
</dbReference>
<protein>
    <recommendedName>
        <fullName evidence="3">Putative 2-succinyl-6-hydroxy-2,4-cyclohexadiene-1-carboxylate synthase</fullName>
        <shortName evidence="3">SHCHC synthase</shortName>
        <ecNumber evidence="3">4.2.99.20</ecNumber>
    </recommendedName>
</protein>
<comment type="pathway">
    <text evidence="3">Quinol/quinone metabolism; menaquinone biosynthesis.</text>
</comment>
<keyword evidence="1 3" id="KW-0474">Menaquinone biosynthesis</keyword>
<evidence type="ECO:0000259" key="4">
    <source>
        <dbReference type="Pfam" id="PF00561"/>
    </source>
</evidence>
<evidence type="ECO:0000256" key="2">
    <source>
        <dbReference type="ARBA" id="ARBA00023239"/>
    </source>
</evidence>
<dbReference type="Pfam" id="PF00561">
    <property type="entry name" value="Abhydrolase_1"/>
    <property type="match status" value="1"/>
</dbReference>
<comment type="similarity">
    <text evidence="3">Belongs to the AB hydrolase superfamily. MenH family.</text>
</comment>
<dbReference type="PANTHER" id="PTHR42916">
    <property type="entry name" value="2-SUCCINYL-5-ENOLPYRUVYL-6-HYDROXY-3-CYCLOHEXENE-1-CARBOXYLATE SYNTHASE"/>
    <property type="match status" value="1"/>
</dbReference>
<dbReference type="AlphaFoldDB" id="A0A2A9HHW1"/>
<proteinExistence type="inferred from homology"/>
<evidence type="ECO:0000256" key="3">
    <source>
        <dbReference type="HAMAP-Rule" id="MF_01660"/>
    </source>
</evidence>